<dbReference type="Gene3D" id="1.10.10.10">
    <property type="entry name" value="Winged helix-like DNA-binding domain superfamily/Winged helix DNA-binding domain"/>
    <property type="match status" value="1"/>
</dbReference>
<gene>
    <name evidence="8" type="ORF">NC99_37380</name>
</gene>
<keyword evidence="9" id="KW-1185">Reference proteome</keyword>
<dbReference type="STRING" id="1409788.NC99_37380"/>
<keyword evidence="2" id="KW-0805">Transcription regulation</keyword>
<sequence>MTLTKYEFKTLFDQNFDVIRNYIYYRSGDPDLATDLAQNVFLRLWEKQPDYHAKATVGLLYKMAGDEFVSQYRRQKLALNYKNSLAFSMEDVSPEEELEYKELQQRYEKALAGLPEKQRVVFLMSRMDGLKYHEIAERLHISVKAVEKRMKNALDDLKSKLKVK</sequence>
<dbReference type="Gene3D" id="1.10.1740.10">
    <property type="match status" value="1"/>
</dbReference>
<dbReference type="SUPFAM" id="SSF88659">
    <property type="entry name" value="Sigma3 and sigma4 domains of RNA polymerase sigma factors"/>
    <property type="match status" value="1"/>
</dbReference>
<feature type="domain" description="RNA polymerase sigma factor 70 region 4 type 2" evidence="7">
    <location>
        <begin position="105"/>
        <end position="156"/>
    </location>
</feature>
<dbReference type="Proteomes" id="UP000036958">
    <property type="component" value="Unassembled WGS sequence"/>
</dbReference>
<evidence type="ECO:0000259" key="6">
    <source>
        <dbReference type="Pfam" id="PF04542"/>
    </source>
</evidence>
<feature type="domain" description="RNA polymerase sigma-70 region 2" evidence="6">
    <location>
        <begin position="11"/>
        <end position="76"/>
    </location>
</feature>
<dbReference type="InterPro" id="IPR013324">
    <property type="entry name" value="RNA_pol_sigma_r3/r4-like"/>
</dbReference>
<dbReference type="AlphaFoldDB" id="A0A0L8V4U6"/>
<dbReference type="NCBIfam" id="TIGR02937">
    <property type="entry name" value="sigma70-ECF"/>
    <property type="match status" value="1"/>
</dbReference>
<dbReference type="GO" id="GO:0006352">
    <property type="term" value="P:DNA-templated transcription initiation"/>
    <property type="evidence" value="ECO:0007669"/>
    <property type="project" value="InterPro"/>
</dbReference>
<dbReference type="InterPro" id="IPR013249">
    <property type="entry name" value="RNA_pol_sigma70_r4_t2"/>
</dbReference>
<keyword evidence="5" id="KW-0804">Transcription</keyword>
<dbReference type="InterPro" id="IPR036388">
    <property type="entry name" value="WH-like_DNA-bd_sf"/>
</dbReference>
<comment type="caution">
    <text evidence="8">The sequence shown here is derived from an EMBL/GenBank/DDBJ whole genome shotgun (WGS) entry which is preliminary data.</text>
</comment>
<dbReference type="Pfam" id="PF08281">
    <property type="entry name" value="Sigma70_r4_2"/>
    <property type="match status" value="1"/>
</dbReference>
<keyword evidence="4" id="KW-0238">DNA-binding</keyword>
<dbReference type="InterPro" id="IPR013325">
    <property type="entry name" value="RNA_pol_sigma_r2"/>
</dbReference>
<evidence type="ECO:0000313" key="9">
    <source>
        <dbReference type="Proteomes" id="UP000036958"/>
    </source>
</evidence>
<name>A0A0L8V4U6_9BACT</name>
<accession>A0A0L8V4U6</accession>
<evidence type="ECO:0000256" key="2">
    <source>
        <dbReference type="ARBA" id="ARBA00023015"/>
    </source>
</evidence>
<dbReference type="Pfam" id="PF04542">
    <property type="entry name" value="Sigma70_r2"/>
    <property type="match status" value="1"/>
</dbReference>
<comment type="similarity">
    <text evidence="1">Belongs to the sigma-70 factor family. ECF subfamily.</text>
</comment>
<dbReference type="CDD" id="cd06171">
    <property type="entry name" value="Sigma70_r4"/>
    <property type="match status" value="1"/>
</dbReference>
<evidence type="ECO:0000256" key="3">
    <source>
        <dbReference type="ARBA" id="ARBA00023082"/>
    </source>
</evidence>
<dbReference type="GO" id="GO:0016987">
    <property type="term" value="F:sigma factor activity"/>
    <property type="evidence" value="ECO:0007669"/>
    <property type="project" value="UniProtKB-KW"/>
</dbReference>
<dbReference type="InterPro" id="IPR039425">
    <property type="entry name" value="RNA_pol_sigma-70-like"/>
</dbReference>
<dbReference type="InterPro" id="IPR014284">
    <property type="entry name" value="RNA_pol_sigma-70_dom"/>
</dbReference>
<evidence type="ECO:0000313" key="8">
    <source>
        <dbReference type="EMBL" id="KOH43459.1"/>
    </source>
</evidence>
<evidence type="ECO:0000256" key="5">
    <source>
        <dbReference type="ARBA" id="ARBA00023163"/>
    </source>
</evidence>
<dbReference type="PANTHER" id="PTHR43133:SF8">
    <property type="entry name" value="RNA POLYMERASE SIGMA FACTOR HI_1459-RELATED"/>
    <property type="match status" value="1"/>
</dbReference>
<keyword evidence="3" id="KW-0731">Sigma factor</keyword>
<dbReference type="PANTHER" id="PTHR43133">
    <property type="entry name" value="RNA POLYMERASE ECF-TYPE SIGMA FACTO"/>
    <property type="match status" value="1"/>
</dbReference>
<dbReference type="InterPro" id="IPR007627">
    <property type="entry name" value="RNA_pol_sigma70_r2"/>
</dbReference>
<reference evidence="9" key="1">
    <citation type="submission" date="2015-07" db="EMBL/GenBank/DDBJ databases">
        <title>Genome sequencing of Sunxiuqinia dokdonensis strain SK.</title>
        <authorList>
            <person name="Ahn S."/>
            <person name="Kim B.-C."/>
        </authorList>
    </citation>
    <scope>NUCLEOTIDE SEQUENCE [LARGE SCALE GENOMIC DNA]</scope>
    <source>
        <strain evidence="9">SK</strain>
    </source>
</reference>
<evidence type="ECO:0000256" key="4">
    <source>
        <dbReference type="ARBA" id="ARBA00023125"/>
    </source>
</evidence>
<organism evidence="8 9">
    <name type="scientific">Sunxiuqinia dokdonensis</name>
    <dbReference type="NCBI Taxonomy" id="1409788"/>
    <lineage>
        <taxon>Bacteria</taxon>
        <taxon>Pseudomonadati</taxon>
        <taxon>Bacteroidota</taxon>
        <taxon>Bacteroidia</taxon>
        <taxon>Marinilabiliales</taxon>
        <taxon>Prolixibacteraceae</taxon>
        <taxon>Sunxiuqinia</taxon>
    </lineage>
</organism>
<dbReference type="EMBL" id="LGIA01000187">
    <property type="protein sequence ID" value="KOH43459.1"/>
    <property type="molecule type" value="Genomic_DNA"/>
</dbReference>
<dbReference type="RefSeq" id="WP_239684475.1">
    <property type="nucleotide sequence ID" value="NZ_LGIA01000187.1"/>
</dbReference>
<dbReference type="GO" id="GO:0003677">
    <property type="term" value="F:DNA binding"/>
    <property type="evidence" value="ECO:0007669"/>
    <property type="project" value="UniProtKB-KW"/>
</dbReference>
<proteinExistence type="inferred from homology"/>
<evidence type="ECO:0000259" key="7">
    <source>
        <dbReference type="Pfam" id="PF08281"/>
    </source>
</evidence>
<dbReference type="SUPFAM" id="SSF88946">
    <property type="entry name" value="Sigma2 domain of RNA polymerase sigma factors"/>
    <property type="match status" value="1"/>
</dbReference>
<evidence type="ECO:0000256" key="1">
    <source>
        <dbReference type="ARBA" id="ARBA00010641"/>
    </source>
</evidence>
<evidence type="ECO:0008006" key="10">
    <source>
        <dbReference type="Google" id="ProtNLM"/>
    </source>
</evidence>
<protein>
    <recommendedName>
        <fullName evidence="10">RNA polymerase sigma-70 factor</fullName>
    </recommendedName>
</protein>